<evidence type="ECO:0000256" key="2">
    <source>
        <dbReference type="ARBA" id="ARBA00001970"/>
    </source>
</evidence>
<dbReference type="Gene3D" id="2.60.40.650">
    <property type="match status" value="1"/>
</dbReference>
<dbReference type="InterPro" id="IPR005066">
    <property type="entry name" value="MoCF_OxRdtse_dimer"/>
</dbReference>
<proteinExistence type="predicted"/>
<dbReference type="EC" id="1.7.1.3" evidence="6"/>
<dbReference type="PANTHER" id="PTHR19372:SF7">
    <property type="entry name" value="SULFITE OXIDASE, MITOCHONDRIAL"/>
    <property type="match status" value="1"/>
</dbReference>
<organism evidence="18 19">
    <name type="scientific">Monosporascus ibericus</name>
    <dbReference type="NCBI Taxonomy" id="155417"/>
    <lineage>
        <taxon>Eukaryota</taxon>
        <taxon>Fungi</taxon>
        <taxon>Dikarya</taxon>
        <taxon>Ascomycota</taxon>
        <taxon>Pezizomycotina</taxon>
        <taxon>Sordariomycetes</taxon>
        <taxon>Xylariomycetidae</taxon>
        <taxon>Xylariales</taxon>
        <taxon>Xylariales incertae sedis</taxon>
        <taxon>Monosporascus</taxon>
    </lineage>
</organism>
<keyword evidence="13" id="KW-0496">Mitochondrion</keyword>
<keyword evidence="16" id="KW-0812">Transmembrane</keyword>
<evidence type="ECO:0000256" key="5">
    <source>
        <dbReference type="ARBA" id="ARBA00012505"/>
    </source>
</evidence>
<dbReference type="GO" id="GO:0005758">
    <property type="term" value="C:mitochondrial intermembrane space"/>
    <property type="evidence" value="ECO:0007669"/>
    <property type="project" value="UniProtKB-SubCell"/>
</dbReference>
<comment type="cofactor">
    <cofactor evidence="1">
        <name>Mo-molybdopterin</name>
        <dbReference type="ChEBI" id="CHEBI:71302"/>
    </cofactor>
</comment>
<dbReference type="AlphaFoldDB" id="A0A4Q4THT1"/>
<dbReference type="Pfam" id="PF03404">
    <property type="entry name" value="Mo-co_dimer"/>
    <property type="match status" value="1"/>
</dbReference>
<reference evidence="18 19" key="1">
    <citation type="submission" date="2018-06" db="EMBL/GenBank/DDBJ databases">
        <title>Complete Genomes of Monosporascus.</title>
        <authorList>
            <person name="Robinson A.J."/>
            <person name="Natvig D.O."/>
        </authorList>
    </citation>
    <scope>NUCLEOTIDE SEQUENCE [LARGE SCALE GENOMIC DNA]</scope>
    <source>
        <strain evidence="18 19">CBS 110550</strain>
    </source>
</reference>
<evidence type="ECO:0000256" key="10">
    <source>
        <dbReference type="ARBA" id="ARBA00022723"/>
    </source>
</evidence>
<dbReference type="FunFam" id="3.90.420.10:FF:000002">
    <property type="entry name" value="sulfite oxidase, mitochondrial"/>
    <property type="match status" value="1"/>
</dbReference>
<dbReference type="InterPro" id="IPR008335">
    <property type="entry name" value="Mopterin_OxRdtase_euk"/>
</dbReference>
<dbReference type="GO" id="GO:0030151">
    <property type="term" value="F:molybdenum ion binding"/>
    <property type="evidence" value="ECO:0007669"/>
    <property type="project" value="InterPro"/>
</dbReference>
<accession>A0A4Q4THT1</accession>
<evidence type="ECO:0000256" key="8">
    <source>
        <dbReference type="ARBA" id="ARBA00022505"/>
    </source>
</evidence>
<gene>
    <name evidence="18" type="ORF">DL764_004048</name>
</gene>
<dbReference type="InterPro" id="IPR036374">
    <property type="entry name" value="OxRdtase_Mopterin-bd_sf"/>
</dbReference>
<evidence type="ECO:0000313" key="19">
    <source>
        <dbReference type="Proteomes" id="UP000293360"/>
    </source>
</evidence>
<dbReference type="SUPFAM" id="SSF56524">
    <property type="entry name" value="Oxidoreductase molybdopterin-binding domain"/>
    <property type="match status" value="1"/>
</dbReference>
<dbReference type="InterPro" id="IPR000572">
    <property type="entry name" value="OxRdtase_Mopterin-bd_dom"/>
</dbReference>
<evidence type="ECO:0000259" key="17">
    <source>
        <dbReference type="PROSITE" id="PS50255"/>
    </source>
</evidence>
<feature type="domain" description="Cytochrome b5 heme-binding" evidence="17">
    <location>
        <begin position="121"/>
        <end position="199"/>
    </location>
</feature>
<protein>
    <recommendedName>
        <fullName evidence="7">Nitrate reductase [NADPH]</fullName>
        <ecNumber evidence="6">1.7.1.3</ecNumber>
        <ecNumber evidence="5">1.8.3.1</ecNumber>
    </recommendedName>
</protein>
<dbReference type="EC" id="1.8.3.1" evidence="5"/>
<dbReference type="Gene3D" id="3.90.420.10">
    <property type="entry name" value="Oxidoreductase, molybdopterin-binding domain"/>
    <property type="match status" value="1"/>
</dbReference>
<dbReference type="Pfam" id="PF00174">
    <property type="entry name" value="Oxidored_molyb"/>
    <property type="match status" value="1"/>
</dbReference>
<evidence type="ECO:0000256" key="4">
    <source>
        <dbReference type="ARBA" id="ARBA00004971"/>
    </source>
</evidence>
<feature type="transmembrane region" description="Helical" evidence="16">
    <location>
        <begin position="72"/>
        <end position="89"/>
    </location>
</feature>
<dbReference type="GO" id="GO:0050464">
    <property type="term" value="F:nitrate reductase (NADPH) activity"/>
    <property type="evidence" value="ECO:0007669"/>
    <property type="project" value="UniProtKB-EC"/>
</dbReference>
<dbReference type="GO" id="GO:0008482">
    <property type="term" value="F:sulfite oxidase activity"/>
    <property type="evidence" value="ECO:0007669"/>
    <property type="project" value="UniProtKB-EC"/>
</dbReference>
<comment type="subcellular location">
    <subcellularLocation>
        <location evidence="3">Mitochondrion intermembrane space</location>
    </subcellularLocation>
</comment>
<evidence type="ECO:0000256" key="15">
    <source>
        <dbReference type="SAM" id="MobiDB-lite"/>
    </source>
</evidence>
<comment type="cofactor">
    <cofactor evidence="2">
        <name>heme b</name>
        <dbReference type="ChEBI" id="CHEBI:60344"/>
    </cofactor>
</comment>
<sequence length="629" mass="70195">MSMPIFRRLAGEVFKLSRRPHPPLRPLPSHEVRPFSSTVAPQFNFQSAFREAASKSKSHPNPPRNPRRLRRLPVLAAGGGLLTFVAALLQPTATPVPLEMRPEPTPSPCAERAPSDSDDGLPRYRISEVKQHGPGSERPWVIYEDKVYDITDWVGAHPGGEVILRAAGSSIEPYWNIFSIHKSPYVREILDQYLIGRIHPDDLLDGRPSQEYVEDPFETDPERDGRLRVITQKPCNAETPADELAESFLTPNEVFYVRNHMWVPVVEEARADDHTISIELPNGDVKSYTLRDLKARFKHRTVSAVLQCSGNRRKDMTEYARKTNGLQWTVGAISCAKWEGVRLRDVLADAGLSLDDPGDDAQHVQFSGLEAYGASIPIAPVLDPRGDVLLAFNMNDQPLPRDHGFPLRVIVPGHVAARCVKWVNKIVVSDEESQTQWQRRDYKCFGPNETSQDWDKYKSIQEMPVTSAITRARLKELPPSHISGTPGRSGGQANNSDGLEGQVVQLEGYAYSGGGHGIQRVDVSLDGGKTWDQAKLLDDSKLEKGSKAWCWKRWRYEGTLPPATGTGSGEKKTTFVVKATDDAYNTQPEKYTDIYNLRGNLATAWHRVQFDCTGAEKRNQAPKNLGKSG</sequence>
<feature type="region of interest" description="Disordered" evidence="15">
    <location>
        <begin position="476"/>
        <end position="498"/>
    </location>
</feature>
<keyword evidence="12" id="KW-0408">Iron</keyword>
<evidence type="ECO:0000256" key="14">
    <source>
        <dbReference type="ARBA" id="ARBA00049155"/>
    </source>
</evidence>
<dbReference type="SUPFAM" id="SSF81296">
    <property type="entry name" value="E set domains"/>
    <property type="match status" value="1"/>
</dbReference>
<dbReference type="GO" id="GO:0043546">
    <property type="term" value="F:molybdopterin cofactor binding"/>
    <property type="evidence" value="ECO:0007669"/>
    <property type="project" value="TreeGrafter"/>
</dbReference>
<dbReference type="InterPro" id="IPR036400">
    <property type="entry name" value="Cyt_B5-like_heme/steroid_sf"/>
</dbReference>
<dbReference type="Gene3D" id="3.10.120.10">
    <property type="entry name" value="Cytochrome b5-like heme/steroid binding domain"/>
    <property type="match status" value="1"/>
</dbReference>
<dbReference type="EMBL" id="QJNU01000182">
    <property type="protein sequence ID" value="RYP05087.1"/>
    <property type="molecule type" value="Genomic_DNA"/>
</dbReference>
<evidence type="ECO:0000256" key="3">
    <source>
        <dbReference type="ARBA" id="ARBA00004569"/>
    </source>
</evidence>
<dbReference type="OrthoDB" id="10051395at2759"/>
<keyword evidence="16" id="KW-1133">Transmembrane helix</keyword>
<comment type="catalytic activity">
    <reaction evidence="14">
        <text>nitrite + NADP(+) + H2O = nitrate + NADPH + H(+)</text>
        <dbReference type="Rhea" id="RHEA:19061"/>
        <dbReference type="ChEBI" id="CHEBI:15377"/>
        <dbReference type="ChEBI" id="CHEBI:15378"/>
        <dbReference type="ChEBI" id="CHEBI:16301"/>
        <dbReference type="ChEBI" id="CHEBI:17632"/>
        <dbReference type="ChEBI" id="CHEBI:57783"/>
        <dbReference type="ChEBI" id="CHEBI:58349"/>
        <dbReference type="EC" id="1.7.1.3"/>
    </reaction>
</comment>
<evidence type="ECO:0000256" key="6">
    <source>
        <dbReference type="ARBA" id="ARBA00012673"/>
    </source>
</evidence>
<dbReference type="GO" id="GO:0006790">
    <property type="term" value="P:sulfur compound metabolic process"/>
    <property type="evidence" value="ECO:0007669"/>
    <property type="project" value="TreeGrafter"/>
</dbReference>
<evidence type="ECO:0000256" key="13">
    <source>
        <dbReference type="ARBA" id="ARBA00023128"/>
    </source>
</evidence>
<keyword evidence="16" id="KW-0472">Membrane</keyword>
<dbReference type="PANTHER" id="PTHR19372">
    <property type="entry name" value="SULFITE REDUCTASE"/>
    <property type="match status" value="1"/>
</dbReference>
<dbReference type="Pfam" id="PF00173">
    <property type="entry name" value="Cyt-b5"/>
    <property type="match status" value="1"/>
</dbReference>
<comment type="pathway">
    <text evidence="4">Energy metabolism; sulfur metabolism.</text>
</comment>
<dbReference type="SUPFAM" id="SSF55856">
    <property type="entry name" value="Cytochrome b5-like heme/steroid binding domain"/>
    <property type="match status" value="1"/>
</dbReference>
<evidence type="ECO:0000256" key="16">
    <source>
        <dbReference type="SAM" id="Phobius"/>
    </source>
</evidence>
<evidence type="ECO:0000256" key="11">
    <source>
        <dbReference type="ARBA" id="ARBA00023002"/>
    </source>
</evidence>
<dbReference type="SMART" id="SM01117">
    <property type="entry name" value="Cyt-b5"/>
    <property type="match status" value="1"/>
</dbReference>
<name>A0A4Q4THT1_9PEZI</name>
<keyword evidence="9" id="KW-0349">Heme</keyword>
<evidence type="ECO:0000256" key="9">
    <source>
        <dbReference type="ARBA" id="ARBA00022617"/>
    </source>
</evidence>
<evidence type="ECO:0000313" key="18">
    <source>
        <dbReference type="EMBL" id="RYP05087.1"/>
    </source>
</evidence>
<dbReference type="GO" id="GO:0020037">
    <property type="term" value="F:heme binding"/>
    <property type="evidence" value="ECO:0007669"/>
    <property type="project" value="TreeGrafter"/>
</dbReference>
<evidence type="ECO:0000256" key="1">
    <source>
        <dbReference type="ARBA" id="ARBA00001924"/>
    </source>
</evidence>
<dbReference type="PROSITE" id="PS50255">
    <property type="entry name" value="CYTOCHROME_B5_2"/>
    <property type="match status" value="1"/>
</dbReference>
<dbReference type="Proteomes" id="UP000293360">
    <property type="component" value="Unassembled WGS sequence"/>
</dbReference>
<dbReference type="PRINTS" id="PR00407">
    <property type="entry name" value="EUMOPTERIN"/>
</dbReference>
<comment type="caution">
    <text evidence="18">The sequence shown here is derived from an EMBL/GenBank/DDBJ whole genome shotgun (WGS) entry which is preliminary data.</text>
</comment>
<dbReference type="STRING" id="155417.A0A4Q4THT1"/>
<keyword evidence="11" id="KW-0560">Oxidoreductase</keyword>
<dbReference type="InterPro" id="IPR014756">
    <property type="entry name" value="Ig_E-set"/>
</dbReference>
<keyword evidence="8" id="KW-0500">Molybdenum</keyword>
<dbReference type="FunFam" id="3.10.120.10:FF:000007">
    <property type="entry name" value="Sulfite oxidase, mitochondrial"/>
    <property type="match status" value="1"/>
</dbReference>
<keyword evidence="19" id="KW-1185">Reference proteome</keyword>
<evidence type="ECO:0000256" key="7">
    <source>
        <dbReference type="ARBA" id="ARBA00015499"/>
    </source>
</evidence>
<evidence type="ECO:0000256" key="12">
    <source>
        <dbReference type="ARBA" id="ARBA00023004"/>
    </source>
</evidence>
<dbReference type="InterPro" id="IPR001199">
    <property type="entry name" value="Cyt_B5-like_heme/steroid-bd"/>
</dbReference>
<keyword evidence="10" id="KW-0479">Metal-binding</keyword>
<feature type="region of interest" description="Disordered" evidence="15">
    <location>
        <begin position="98"/>
        <end position="122"/>
    </location>
</feature>